<dbReference type="AlphaFoldDB" id="A0A0E3PHP6"/>
<feature type="domain" description="Glycosyl transferase family 1" evidence="1">
    <location>
        <begin position="208"/>
        <end position="367"/>
    </location>
</feature>
<dbReference type="InterPro" id="IPR001296">
    <property type="entry name" value="Glyco_trans_1"/>
</dbReference>
<organism evidence="3 4">
    <name type="scientific">Methanosarcina siciliae HI350</name>
    <dbReference type="NCBI Taxonomy" id="1434119"/>
    <lineage>
        <taxon>Archaea</taxon>
        <taxon>Methanobacteriati</taxon>
        <taxon>Methanobacteriota</taxon>
        <taxon>Stenosarchaea group</taxon>
        <taxon>Methanomicrobia</taxon>
        <taxon>Methanosarcinales</taxon>
        <taxon>Methanosarcinaceae</taxon>
        <taxon>Methanosarcina</taxon>
    </lineage>
</organism>
<dbReference type="EMBL" id="CP009507">
    <property type="protein sequence ID" value="AKB34393.1"/>
    <property type="molecule type" value="Genomic_DNA"/>
</dbReference>
<dbReference type="RefSeq" id="WP_148706074.1">
    <property type="nucleotide sequence ID" value="NZ_CP009507.1"/>
</dbReference>
<dbReference type="HOGENOM" id="CLU_009583_2_4_2"/>
<dbReference type="Pfam" id="PF13439">
    <property type="entry name" value="Glyco_transf_4"/>
    <property type="match status" value="1"/>
</dbReference>
<dbReference type="Pfam" id="PF00534">
    <property type="entry name" value="Glycos_transf_1"/>
    <property type="match status" value="1"/>
</dbReference>
<accession>A0A0E3PHP6</accession>
<dbReference type="InterPro" id="IPR050194">
    <property type="entry name" value="Glycosyltransferase_grp1"/>
</dbReference>
<dbReference type="Gene3D" id="3.40.50.2000">
    <property type="entry name" value="Glycogen Phosphorylase B"/>
    <property type="match status" value="2"/>
</dbReference>
<reference evidence="3 4" key="1">
    <citation type="submission" date="2014-07" db="EMBL/GenBank/DDBJ databases">
        <title>Methanogenic archaea and the global carbon cycle.</title>
        <authorList>
            <person name="Henriksen J.R."/>
            <person name="Luke J."/>
            <person name="Reinhart S."/>
            <person name="Benedict M.N."/>
            <person name="Youngblut N.D."/>
            <person name="Metcalf M.E."/>
            <person name="Whitaker R.J."/>
            <person name="Metcalf W.W."/>
        </authorList>
    </citation>
    <scope>NUCLEOTIDE SEQUENCE [LARGE SCALE GENOMIC DNA]</scope>
    <source>
        <strain evidence="3 4">HI350</strain>
    </source>
</reference>
<evidence type="ECO:0000313" key="3">
    <source>
        <dbReference type="EMBL" id="AKB34393.1"/>
    </source>
</evidence>
<feature type="domain" description="Glycosyltransferase subfamily 4-like N-terminal" evidence="2">
    <location>
        <begin position="103"/>
        <end position="196"/>
    </location>
</feature>
<evidence type="ECO:0000259" key="1">
    <source>
        <dbReference type="Pfam" id="PF00534"/>
    </source>
</evidence>
<evidence type="ECO:0000259" key="2">
    <source>
        <dbReference type="Pfam" id="PF13439"/>
    </source>
</evidence>
<dbReference type="KEGG" id="msz:MSSIH_3703"/>
<dbReference type="GeneID" id="41607895"/>
<dbReference type="PATRIC" id="fig|1434119.4.peg.4808"/>
<sequence>MLMGSKNLLVVSHRYRSFQKDPIDLVSPYFDNVYVLVRFNKFANISDYIHIPALQPFVSSFKIDCTNKPSNLEVYKTSFFNMPFDSQYKALGEKHLKVAEKLIIKKNIKFDLIHAHFTWSSGYVGAKLKEKYGVPLIVTAHGYDIYRLPFKDDDWKSKIEYVLNSADAIATVSRSNLECIKKLNVKTPVIVLPNGYREDIFYPIDLYESRKSLNLPADKKVILSVGNLEEVKGHKYLIEAMSHIVKERKDVICFIIGVGELEHKLNKQIISTGLQDYVKLLGGKPHSDIPLWMNACDIFVLPSLNEGNPTVMFECLGCGKPFVGTKVGGVPEIITSEDHGLLVEPGNTRDLSDKIEIALNKNWDEGKIVIYAEKYRWKNISSQIVNLYSEICQRIATF</sequence>
<dbReference type="SUPFAM" id="SSF53756">
    <property type="entry name" value="UDP-Glycosyltransferase/glycogen phosphorylase"/>
    <property type="match status" value="1"/>
</dbReference>
<dbReference type="PANTHER" id="PTHR45947">
    <property type="entry name" value="SULFOQUINOVOSYL TRANSFERASE SQD2"/>
    <property type="match status" value="1"/>
</dbReference>
<dbReference type="Proteomes" id="UP000033092">
    <property type="component" value="Chromosome"/>
</dbReference>
<protein>
    <submittedName>
        <fullName evidence="3">Glycosyl transferase, group 1</fullName>
    </submittedName>
</protein>
<dbReference type="GO" id="GO:0016757">
    <property type="term" value="F:glycosyltransferase activity"/>
    <property type="evidence" value="ECO:0007669"/>
    <property type="project" value="InterPro"/>
</dbReference>
<keyword evidence="3" id="KW-0808">Transferase</keyword>
<gene>
    <name evidence="3" type="ORF">MSSIH_3703</name>
</gene>
<name>A0A0E3PHP6_9EURY</name>
<evidence type="ECO:0000313" key="4">
    <source>
        <dbReference type="Proteomes" id="UP000033092"/>
    </source>
</evidence>
<proteinExistence type="predicted"/>
<dbReference type="InterPro" id="IPR028098">
    <property type="entry name" value="Glyco_trans_4-like_N"/>
</dbReference>
<dbReference type="PANTHER" id="PTHR45947:SF15">
    <property type="entry name" value="TEICHURONIC ACID BIOSYNTHESIS GLYCOSYLTRANSFERASE TUAC-RELATED"/>
    <property type="match status" value="1"/>
</dbReference>